<dbReference type="GO" id="GO:0008483">
    <property type="term" value="F:transaminase activity"/>
    <property type="evidence" value="ECO:0007669"/>
    <property type="project" value="UniProtKB-KW"/>
</dbReference>
<dbReference type="InterPro" id="IPR015422">
    <property type="entry name" value="PyrdxlP-dep_Trfase_small"/>
</dbReference>
<dbReference type="InterPro" id="IPR015424">
    <property type="entry name" value="PyrdxlP-dep_Trfase"/>
</dbReference>
<evidence type="ECO:0000256" key="6">
    <source>
        <dbReference type="RuleBase" id="RU000481"/>
    </source>
</evidence>
<evidence type="ECO:0000259" key="7">
    <source>
        <dbReference type="Pfam" id="PF00155"/>
    </source>
</evidence>
<evidence type="ECO:0000256" key="2">
    <source>
        <dbReference type="ARBA" id="ARBA00007441"/>
    </source>
</evidence>
<dbReference type="PANTHER" id="PTHR46383:SF3">
    <property type="entry name" value="ASPARTATE AMINOTRANSFERASE-RELATED"/>
    <property type="match status" value="1"/>
</dbReference>
<dbReference type="GO" id="GO:0006520">
    <property type="term" value="P:amino acid metabolic process"/>
    <property type="evidence" value="ECO:0007669"/>
    <property type="project" value="InterPro"/>
</dbReference>
<dbReference type="Gene3D" id="3.40.640.10">
    <property type="entry name" value="Type I PLP-dependent aspartate aminotransferase-like (Major domain)"/>
    <property type="match status" value="1"/>
</dbReference>
<dbReference type="CDD" id="cd00609">
    <property type="entry name" value="AAT_like"/>
    <property type="match status" value="1"/>
</dbReference>
<dbReference type="InterPro" id="IPR050596">
    <property type="entry name" value="AspAT/PAT-like"/>
</dbReference>
<dbReference type="PANTHER" id="PTHR46383">
    <property type="entry name" value="ASPARTATE AMINOTRANSFERASE"/>
    <property type="match status" value="1"/>
</dbReference>
<proteinExistence type="inferred from homology"/>
<keyword evidence="4 6" id="KW-0808">Transferase</keyword>
<dbReference type="OrthoDB" id="9802328at2"/>
<dbReference type="HOGENOM" id="CLU_017584_4_3_9"/>
<evidence type="ECO:0000256" key="4">
    <source>
        <dbReference type="ARBA" id="ARBA00022679"/>
    </source>
</evidence>
<dbReference type="STRING" id="41997.RV16_GL000240"/>
<evidence type="ECO:0000313" key="8">
    <source>
        <dbReference type="EMBL" id="EOT29377.1"/>
    </source>
</evidence>
<dbReference type="EMBL" id="AHYT01000004">
    <property type="protein sequence ID" value="EOT29377.1"/>
    <property type="molecule type" value="Genomic_DNA"/>
</dbReference>
<dbReference type="Pfam" id="PF00155">
    <property type="entry name" value="Aminotran_1_2"/>
    <property type="match status" value="1"/>
</dbReference>
<keyword evidence="3 6" id="KW-0032">Aminotransferase</keyword>
<dbReference type="RefSeq" id="WP_016175126.1">
    <property type="nucleotide sequence ID" value="NZ_KE136389.1"/>
</dbReference>
<organism evidence="8 9">
    <name type="scientific">Enterococcus saccharolyticus subsp. saccharolyticus ATCC 43076</name>
    <dbReference type="NCBI Taxonomy" id="1139996"/>
    <lineage>
        <taxon>Bacteria</taxon>
        <taxon>Bacillati</taxon>
        <taxon>Bacillota</taxon>
        <taxon>Bacilli</taxon>
        <taxon>Lactobacillales</taxon>
        <taxon>Enterococcaceae</taxon>
        <taxon>Enterococcus</taxon>
    </lineage>
</organism>
<dbReference type="InterPro" id="IPR004838">
    <property type="entry name" value="NHTrfase_class1_PyrdxlP-BS"/>
</dbReference>
<dbReference type="AlphaFoldDB" id="S0NTC4"/>
<evidence type="ECO:0000256" key="1">
    <source>
        <dbReference type="ARBA" id="ARBA00001933"/>
    </source>
</evidence>
<accession>S0NTC4</accession>
<evidence type="ECO:0000256" key="3">
    <source>
        <dbReference type="ARBA" id="ARBA00022576"/>
    </source>
</evidence>
<keyword evidence="5" id="KW-0663">Pyridoxal phosphate</keyword>
<dbReference type="eggNOG" id="COG0436">
    <property type="taxonomic scope" value="Bacteria"/>
</dbReference>
<dbReference type="InterPro" id="IPR015421">
    <property type="entry name" value="PyrdxlP-dep_Trfase_major"/>
</dbReference>
<dbReference type="Proteomes" id="UP000014136">
    <property type="component" value="Unassembled WGS sequence"/>
</dbReference>
<dbReference type="GO" id="GO:0030170">
    <property type="term" value="F:pyridoxal phosphate binding"/>
    <property type="evidence" value="ECO:0007669"/>
    <property type="project" value="InterPro"/>
</dbReference>
<keyword evidence="9" id="KW-1185">Reference proteome</keyword>
<comment type="similarity">
    <text evidence="2 6">Belongs to the class-I pyridoxal-phosphate-dependent aminotransferase family.</text>
</comment>
<evidence type="ECO:0000313" key="9">
    <source>
        <dbReference type="Proteomes" id="UP000014136"/>
    </source>
</evidence>
<reference evidence="8 9" key="1">
    <citation type="submission" date="2013-03" db="EMBL/GenBank/DDBJ databases">
        <title>The Genome Sequence of Enterococcus saccharolyticus ATCC_43076 (Illumina only assembly).</title>
        <authorList>
            <consortium name="The Broad Institute Genomics Platform"/>
            <consortium name="The Broad Institute Genome Sequencing Center for Infectious Disease"/>
            <person name="Earl A."/>
            <person name="Russ C."/>
            <person name="Gilmore M."/>
            <person name="Surin D."/>
            <person name="Walker B."/>
            <person name="Young S."/>
            <person name="Zeng Q."/>
            <person name="Gargeya S."/>
            <person name="Fitzgerald M."/>
            <person name="Haas B."/>
            <person name="Abouelleil A."/>
            <person name="Allen A.W."/>
            <person name="Alvarado L."/>
            <person name="Arachchi H.M."/>
            <person name="Berlin A.M."/>
            <person name="Chapman S.B."/>
            <person name="Gainer-Dewar J."/>
            <person name="Goldberg J."/>
            <person name="Griggs A."/>
            <person name="Gujja S."/>
            <person name="Hansen M."/>
            <person name="Howarth C."/>
            <person name="Imamovic A."/>
            <person name="Ireland A."/>
            <person name="Larimer J."/>
            <person name="McCowan C."/>
            <person name="Murphy C."/>
            <person name="Pearson M."/>
            <person name="Poon T.W."/>
            <person name="Priest M."/>
            <person name="Roberts A."/>
            <person name="Saif S."/>
            <person name="Shea T."/>
            <person name="Sisk P."/>
            <person name="Sykes S."/>
            <person name="Wortman J."/>
            <person name="Nusbaum C."/>
            <person name="Birren B."/>
        </authorList>
    </citation>
    <scope>NUCLEOTIDE SEQUENCE [LARGE SCALE GENOMIC DNA]</scope>
    <source>
        <strain evidence="8 9">ATCC 43076</strain>
    </source>
</reference>
<dbReference type="FunFam" id="3.40.640.10:FF:000033">
    <property type="entry name" value="Aspartate aminotransferase"/>
    <property type="match status" value="1"/>
</dbReference>
<comment type="caution">
    <text evidence="8">The sequence shown here is derived from an EMBL/GenBank/DDBJ whole genome shotgun (WGS) entry which is preliminary data.</text>
</comment>
<evidence type="ECO:0000256" key="5">
    <source>
        <dbReference type="ARBA" id="ARBA00022898"/>
    </source>
</evidence>
<dbReference type="InterPro" id="IPR004839">
    <property type="entry name" value="Aminotransferase_I/II_large"/>
</dbReference>
<protein>
    <recommendedName>
        <fullName evidence="6">Aminotransferase</fullName>
        <ecNumber evidence="6">2.6.1.-</ecNumber>
    </recommendedName>
</protein>
<comment type="cofactor">
    <cofactor evidence="1 6">
        <name>pyridoxal 5'-phosphate</name>
        <dbReference type="ChEBI" id="CHEBI:597326"/>
    </cofactor>
</comment>
<dbReference type="PATRIC" id="fig|1139996.3.peg.1311"/>
<feature type="domain" description="Aminotransferase class I/classII large" evidence="7">
    <location>
        <begin position="29"/>
        <end position="377"/>
    </location>
</feature>
<dbReference type="SUPFAM" id="SSF53383">
    <property type="entry name" value="PLP-dependent transferases"/>
    <property type="match status" value="1"/>
</dbReference>
<dbReference type="Gene3D" id="3.90.1150.10">
    <property type="entry name" value="Aspartate Aminotransferase, domain 1"/>
    <property type="match status" value="1"/>
</dbReference>
<sequence>MNEKLSHTAMAIEPSGIRRFFSLANEMDDVISLGVGEPDFKTAQNVRDEAIAKLQEGRTAYTPNAGLEELRELIAARIYQKSAVRYHPANEIIVTSGSSQALDMTLRSIINPNDEILMIEPTYVAYKPLIELAGGVPVVVPANPLTLRIDIPAIEKQVTDKTKAILLCSPNNPTGITLNQEELEALANILEKYDLLAVLDEIYSDLIYDRDFTSLSQLQHMKQRCLVISGFSKGFSMTGWRLGYICAPQEISEVLLKIQQYTMMSAPTIAQYAAIEALKSSQDYVIYMKEKYKQRRDYLVKSLNELGLTCALPEGAFYAFPSIQETGMTSEIFCEELLIHNRLAVIPGNVFGQSGEGHIRCSFAYSLTDLEKALVRLEKFLKERVT</sequence>
<dbReference type="PROSITE" id="PS00105">
    <property type="entry name" value="AA_TRANSFER_CLASS_1"/>
    <property type="match status" value="1"/>
</dbReference>
<dbReference type="EC" id="2.6.1.-" evidence="6"/>
<gene>
    <name evidence="8" type="ORF">OMQ_01329</name>
</gene>
<name>S0NTC4_9ENTE</name>